<dbReference type="PANTHER" id="PTHR32331">
    <property type="entry name" value="UPF0313 PROTEIN YGIQ"/>
    <property type="match status" value="1"/>
</dbReference>
<dbReference type="AlphaFoldDB" id="A0A9D1TCZ1"/>
<keyword evidence="4 6" id="KW-0408">Iron</keyword>
<dbReference type="PROSITE" id="PS51918">
    <property type="entry name" value="RADICAL_SAM"/>
    <property type="match status" value="1"/>
</dbReference>
<dbReference type="SMART" id="SM00729">
    <property type="entry name" value="Elp3"/>
    <property type="match status" value="1"/>
</dbReference>
<comment type="caution">
    <text evidence="9">The sequence shown here is derived from an EMBL/GenBank/DDBJ whole genome shotgun (WGS) entry which is preliminary data.</text>
</comment>
<dbReference type="InterPro" id="IPR024560">
    <property type="entry name" value="UPF0313_C"/>
</dbReference>
<dbReference type="InterPro" id="IPR006638">
    <property type="entry name" value="Elp3/MiaA/NifB-like_rSAM"/>
</dbReference>
<feature type="region of interest" description="Disordered" evidence="7">
    <location>
        <begin position="595"/>
        <end position="673"/>
    </location>
</feature>
<evidence type="ECO:0000256" key="1">
    <source>
        <dbReference type="ARBA" id="ARBA00022485"/>
    </source>
</evidence>
<feature type="binding site" evidence="6">
    <location>
        <position position="310"/>
    </location>
    <ligand>
        <name>[4Fe-4S] cluster</name>
        <dbReference type="ChEBI" id="CHEBI:49883"/>
        <note>4Fe-4S-S-AdoMet</note>
    </ligand>
</feature>
<protein>
    <submittedName>
        <fullName evidence="9">YgiQ family radical SAM protein</fullName>
    </submittedName>
</protein>
<comment type="similarity">
    <text evidence="6">Belongs to the UPF0313 family.</text>
</comment>
<evidence type="ECO:0000313" key="9">
    <source>
        <dbReference type="EMBL" id="HIV28196.1"/>
    </source>
</evidence>
<dbReference type="InterPro" id="IPR007197">
    <property type="entry name" value="rSAM"/>
</dbReference>
<reference evidence="9" key="1">
    <citation type="submission" date="2020-10" db="EMBL/GenBank/DDBJ databases">
        <authorList>
            <person name="Gilroy R."/>
        </authorList>
    </citation>
    <scope>NUCLEOTIDE SEQUENCE</scope>
    <source>
        <strain evidence="9">CHK183-6373</strain>
    </source>
</reference>
<dbReference type="Proteomes" id="UP000886884">
    <property type="component" value="Unassembled WGS sequence"/>
</dbReference>
<dbReference type="Pfam" id="PF11842">
    <property type="entry name" value="DUF3362"/>
    <property type="match status" value="1"/>
</dbReference>
<dbReference type="Pfam" id="PF08497">
    <property type="entry name" value="Radical_SAM_N"/>
    <property type="match status" value="1"/>
</dbReference>
<evidence type="ECO:0000259" key="8">
    <source>
        <dbReference type="PROSITE" id="PS51918"/>
    </source>
</evidence>
<evidence type="ECO:0000256" key="6">
    <source>
        <dbReference type="HAMAP-Rule" id="MF_01251"/>
    </source>
</evidence>
<dbReference type="PANTHER" id="PTHR32331:SF0">
    <property type="entry name" value="UPF0313 PROTEIN YGIQ"/>
    <property type="match status" value="1"/>
</dbReference>
<dbReference type="EMBL" id="DVOT01000170">
    <property type="protein sequence ID" value="HIV28196.1"/>
    <property type="molecule type" value="Genomic_DNA"/>
</dbReference>
<comment type="cofactor">
    <cofactor evidence="6">
        <name>[4Fe-4S] cluster</name>
        <dbReference type="ChEBI" id="CHEBI:49883"/>
    </cofactor>
    <text evidence="6">Binds 1 [4Fe-4S] cluster. The cluster is coordinated with 3 cysteines and an exchangeable S-adenosyl-L-methionine.</text>
</comment>
<dbReference type="SFLD" id="SFLDG01069">
    <property type="entry name" value="UPF0313"/>
    <property type="match status" value="1"/>
</dbReference>
<dbReference type="Gene3D" id="3.80.30.20">
    <property type="entry name" value="tm_1862 like domain"/>
    <property type="match status" value="1"/>
</dbReference>
<dbReference type="InterPro" id="IPR058240">
    <property type="entry name" value="rSAM_sf"/>
</dbReference>
<dbReference type="NCBIfam" id="TIGR03904">
    <property type="entry name" value="SAM_YgiQ"/>
    <property type="match status" value="1"/>
</dbReference>
<dbReference type="SFLD" id="SFLDG01082">
    <property type="entry name" value="B12-binding_domain_containing"/>
    <property type="match status" value="1"/>
</dbReference>
<dbReference type="GO" id="GO:0051539">
    <property type="term" value="F:4 iron, 4 sulfur cluster binding"/>
    <property type="evidence" value="ECO:0007669"/>
    <property type="project" value="UniProtKB-KW"/>
</dbReference>
<proteinExistence type="inferred from homology"/>
<gene>
    <name evidence="9" type="ORF">IAA64_09505</name>
</gene>
<dbReference type="GO" id="GO:0003824">
    <property type="term" value="F:catalytic activity"/>
    <property type="evidence" value="ECO:0007669"/>
    <property type="project" value="InterPro"/>
</dbReference>
<dbReference type="GO" id="GO:0005506">
    <property type="term" value="F:iron ion binding"/>
    <property type="evidence" value="ECO:0007669"/>
    <property type="project" value="UniProtKB-UniRule"/>
</dbReference>
<evidence type="ECO:0000256" key="3">
    <source>
        <dbReference type="ARBA" id="ARBA00022723"/>
    </source>
</evidence>
<evidence type="ECO:0000256" key="5">
    <source>
        <dbReference type="ARBA" id="ARBA00023014"/>
    </source>
</evidence>
<evidence type="ECO:0000256" key="2">
    <source>
        <dbReference type="ARBA" id="ARBA00022691"/>
    </source>
</evidence>
<dbReference type="SFLD" id="SFLDS00029">
    <property type="entry name" value="Radical_SAM"/>
    <property type="match status" value="1"/>
</dbReference>
<evidence type="ECO:0000256" key="7">
    <source>
        <dbReference type="SAM" id="MobiDB-lite"/>
    </source>
</evidence>
<sequence>MAFLPVTAEEMRARGWEEPDFVYVTGDAYVDHPSFGLAIISRVLEAHGYRVAMLPQPDWHTCADFTRFGRPRLGFLVTAGVIDSMVNHYTAAKKPRSQDAYSPGGQAGHRPDRATIVYCNRIREAYGNVPIAIGGVEASLRRFAHYDYWDDRVRNSILVDSGADVLMFGMGERVILEVAQWLAEGQPVEKMRIPGTCVMAHAPEEGYIAIPSAEEVARDKQAYARAFLEQYRQQDPIIGKGLCQPHGNRYLLQNPPDKPLSTSELDAVYRLPFERAYHPMYEKDGGIPALEEVQFSIAATRGCFGACSFCALTFHQGRIVSARSRKSIVEEGKLLTHLPGFKGYIHDVGGPTANFRRPACEKQLQKGACPNRQCLFPQPCKNIRADHAEFVGILRELRALPGVKKVFIRSGIRYDYLLLDKSPAFLRELTEHHVSGQLKVAPEHVSANALSMMGKPGPQVFEEFRRRFEAENWRLGKKQYLVPYFMSSHPGCTLEDAIELALYLRRENMRPEQVQDFYPTPGTLSTAMYYTGLDPRTMQRVYVPRSPSEKAMQRALLQASRPENRALVLRALRQAGRMDLVGYGKGCLIAPEKRAAPDARFSQGKKPAKRAAHTRGAEKGQEKTSARGGKLSHQALSPDGKHFPARGRSNAGKGANQASRASKHRLAHDRKRD</sequence>
<evidence type="ECO:0000256" key="4">
    <source>
        <dbReference type="ARBA" id="ARBA00023004"/>
    </source>
</evidence>
<dbReference type="InterPro" id="IPR022946">
    <property type="entry name" value="UPF0313"/>
</dbReference>
<keyword evidence="1 6" id="KW-0004">4Fe-4S</keyword>
<reference evidence="9" key="2">
    <citation type="journal article" date="2021" name="PeerJ">
        <title>Extensive microbial diversity within the chicken gut microbiome revealed by metagenomics and culture.</title>
        <authorList>
            <person name="Gilroy R."/>
            <person name="Ravi A."/>
            <person name="Getino M."/>
            <person name="Pursley I."/>
            <person name="Horton D.L."/>
            <person name="Alikhan N.F."/>
            <person name="Baker D."/>
            <person name="Gharbi K."/>
            <person name="Hall N."/>
            <person name="Watson M."/>
            <person name="Adriaenssens E.M."/>
            <person name="Foster-Nyarko E."/>
            <person name="Jarju S."/>
            <person name="Secka A."/>
            <person name="Antonio M."/>
            <person name="Oren A."/>
            <person name="Chaudhuri R.R."/>
            <person name="La Ragione R."/>
            <person name="Hildebrand F."/>
            <person name="Pallen M.J."/>
        </authorList>
    </citation>
    <scope>NUCLEOTIDE SEQUENCE</scope>
    <source>
        <strain evidence="9">CHK183-6373</strain>
    </source>
</reference>
<feature type="compositionally biased region" description="Basic residues" evidence="7">
    <location>
        <begin position="661"/>
        <end position="673"/>
    </location>
</feature>
<dbReference type="InterPro" id="IPR013704">
    <property type="entry name" value="UPF0313_N"/>
</dbReference>
<keyword evidence="2 6" id="KW-0949">S-adenosyl-L-methionine</keyword>
<name>A0A9D1TCZ1_9FIRM</name>
<feature type="binding site" evidence="6">
    <location>
        <position position="303"/>
    </location>
    <ligand>
        <name>[4Fe-4S] cluster</name>
        <dbReference type="ChEBI" id="CHEBI:49883"/>
        <note>4Fe-4S-S-AdoMet</note>
    </ligand>
</feature>
<accession>A0A9D1TCZ1</accession>
<dbReference type="HAMAP" id="MF_01251">
    <property type="entry name" value="UPF0313"/>
    <property type="match status" value="1"/>
</dbReference>
<keyword evidence="3 6" id="KW-0479">Metal-binding</keyword>
<feature type="binding site" evidence="6">
    <location>
        <position position="307"/>
    </location>
    <ligand>
        <name>[4Fe-4S] cluster</name>
        <dbReference type="ChEBI" id="CHEBI:49883"/>
        <note>4Fe-4S-S-AdoMet</note>
    </ligand>
</feature>
<evidence type="ECO:0000313" key="10">
    <source>
        <dbReference type="Proteomes" id="UP000886884"/>
    </source>
</evidence>
<organism evidence="9 10">
    <name type="scientific">Candidatus Ornithocaccomicrobium faecavium</name>
    <dbReference type="NCBI Taxonomy" id="2840890"/>
    <lineage>
        <taxon>Bacteria</taxon>
        <taxon>Bacillati</taxon>
        <taxon>Bacillota</taxon>
        <taxon>Clostridia</taxon>
        <taxon>Candidatus Ornithocaccomicrobium</taxon>
    </lineage>
</organism>
<dbReference type="InterPro" id="IPR023404">
    <property type="entry name" value="rSAM_horseshoe"/>
</dbReference>
<dbReference type="SUPFAM" id="SSF102114">
    <property type="entry name" value="Radical SAM enzymes"/>
    <property type="match status" value="1"/>
</dbReference>
<keyword evidence="5 6" id="KW-0411">Iron-sulfur</keyword>
<feature type="compositionally biased region" description="Basic and acidic residues" evidence="7">
    <location>
        <begin position="615"/>
        <end position="625"/>
    </location>
</feature>
<feature type="domain" description="Radical SAM core" evidence="8">
    <location>
        <begin position="289"/>
        <end position="561"/>
    </location>
</feature>